<evidence type="ECO:0000313" key="8">
    <source>
        <dbReference type="Proteomes" id="UP000044625"/>
    </source>
</evidence>
<dbReference type="OrthoDB" id="9790784at2"/>
<dbReference type="EMBL" id="CWJL01000001">
    <property type="protein sequence ID" value="CRY63570.1"/>
    <property type="molecule type" value="Genomic_DNA"/>
</dbReference>
<evidence type="ECO:0000256" key="1">
    <source>
        <dbReference type="ARBA" id="ARBA00022670"/>
    </source>
</evidence>
<dbReference type="Proteomes" id="UP000044625">
    <property type="component" value="Unassembled WGS sequence"/>
</dbReference>
<dbReference type="GO" id="GO:0006508">
    <property type="term" value="P:proteolysis"/>
    <property type="evidence" value="ECO:0007669"/>
    <property type="project" value="UniProtKB-KW"/>
</dbReference>
<dbReference type="InterPro" id="IPR000209">
    <property type="entry name" value="Peptidase_S8/S53_dom"/>
</dbReference>
<evidence type="ECO:0000259" key="5">
    <source>
        <dbReference type="Pfam" id="PF00082"/>
    </source>
</evidence>
<dbReference type="SUPFAM" id="SSF52743">
    <property type="entry name" value="Subtilisin-like"/>
    <property type="match status" value="1"/>
</dbReference>
<keyword evidence="2 4" id="KW-0378">Hydrolase</keyword>
<sequence length="561" mass="62164">MIDKLNVKHANKNNNIEVYRRYRFNGEIYVRLCNYLDDVLTIRYKLIKGGKVCSEVITYDSSKVVKFKSQRYDTYYVIACLLMKSGERKEEKSHSIVISAPKTLSHIKLGLEKASLKGKLRIEQVEDKNNLKIMFKAGGLDRLGKENSSLTPIYSKFKSRINFSHCFSQDTLNKIIKRDTKSVRFINFFKIISDLNNDEMLALAQEIESFDYVEYCCISPDLKYINLPPILNLKSYLYQIKKGITPDLSALQGYLHEGLGMNVIPAWQVPFWSSLTTECRLYDFGVNEAHEDLINITVVSNAPSSENSNHGTATSGCIAGTSSNGIGIKGLVNDRCRLSFYDATTNPNLGEIIADAHSGDIIVLNIQAGITVASGRTLHVPASHFRSIWDQIYECVHTIGAVVILAAGNGFSDSIIGQGVRLDLIPEFNDWGDNGSSMISACQSTNGNLSSFSNSGSHVYMNSWGDSVTTTGYGDLQSVVGINTRDYTAIFNGTSSATALVGGAITLTQGYLKSHYGLIIDSYDMREIMRLTGYSNTAEIVCGRRPNVAEALIYIENNLLN</sequence>
<dbReference type="GO" id="GO:0004252">
    <property type="term" value="F:serine-type endopeptidase activity"/>
    <property type="evidence" value="ECO:0007669"/>
    <property type="project" value="UniProtKB-UniRule"/>
</dbReference>
<evidence type="ECO:0000313" key="7">
    <source>
        <dbReference type="EMBL" id="CRY63570.1"/>
    </source>
</evidence>
<keyword evidence="8" id="KW-1185">Reference proteome</keyword>
<dbReference type="InterPro" id="IPR036852">
    <property type="entry name" value="Peptidase_S8/S53_dom_sf"/>
</dbReference>
<name>A0A0T9Q8Z2_9GAMM</name>
<reference evidence="6" key="3">
    <citation type="submission" date="2015-03" db="EMBL/GenBank/DDBJ databases">
        <authorList>
            <person name="Murphy D."/>
        </authorList>
    </citation>
    <scope>NUCLEOTIDE SEQUENCE [LARGE SCALE GENOMIC DNA]</scope>
    <source>
        <strain evidence="6">A125KOH2</strain>
    </source>
</reference>
<reference evidence="7 8" key="1">
    <citation type="submission" date="2015-03" db="EMBL/GenBank/DDBJ databases">
        <authorList>
            <consortium name="Pathogen Informatics"/>
            <person name="Murphy D."/>
        </authorList>
    </citation>
    <scope>NUCLEOTIDE SEQUENCE [LARGE SCALE GENOMIC DNA]</scope>
    <source>
        <strain evidence="8">type strain: CIP110230</strain>
        <strain evidence="7">Type strain: CIP110230</strain>
    </source>
</reference>
<dbReference type="EMBL" id="CQAZ01000024">
    <property type="protein sequence ID" value="CNI00810.1"/>
    <property type="molecule type" value="Genomic_DNA"/>
</dbReference>
<evidence type="ECO:0000256" key="2">
    <source>
        <dbReference type="ARBA" id="ARBA00022801"/>
    </source>
</evidence>
<protein>
    <submittedName>
        <fullName evidence="6">Subtilase family</fullName>
    </submittedName>
</protein>
<dbReference type="PRINTS" id="PR00723">
    <property type="entry name" value="SUBTILISIN"/>
</dbReference>
<feature type="active site" description="Charge relay system" evidence="4">
    <location>
        <position position="283"/>
    </location>
</feature>
<dbReference type="Gene3D" id="3.40.50.200">
    <property type="entry name" value="Peptidase S8/S53 domain"/>
    <property type="match status" value="1"/>
</dbReference>
<dbReference type="Proteomes" id="UP000045840">
    <property type="component" value="Unassembled WGS sequence"/>
</dbReference>
<keyword evidence="1 4" id="KW-0645">Protease</keyword>
<proteinExistence type="inferred from homology"/>
<feature type="domain" description="Peptidase S8/S53" evidence="5">
    <location>
        <begin position="300"/>
        <end position="528"/>
    </location>
</feature>
<organism evidence="6 9">
    <name type="scientific">Yersinia pekkanenii</name>
    <dbReference type="NCBI Taxonomy" id="1288385"/>
    <lineage>
        <taxon>Bacteria</taxon>
        <taxon>Pseudomonadati</taxon>
        <taxon>Pseudomonadota</taxon>
        <taxon>Gammaproteobacteria</taxon>
        <taxon>Enterobacterales</taxon>
        <taxon>Yersiniaceae</taxon>
        <taxon>Yersinia</taxon>
    </lineage>
</organism>
<feature type="active site" description="Charge relay system" evidence="4">
    <location>
        <position position="310"/>
    </location>
</feature>
<dbReference type="AlphaFoldDB" id="A0A0T9Q8Z2"/>
<keyword evidence="3 4" id="KW-0720">Serine protease</keyword>
<evidence type="ECO:0000313" key="6">
    <source>
        <dbReference type="EMBL" id="CNI00810.1"/>
    </source>
</evidence>
<dbReference type="PROSITE" id="PS51892">
    <property type="entry name" value="SUBTILASE"/>
    <property type="match status" value="1"/>
</dbReference>
<evidence type="ECO:0000256" key="4">
    <source>
        <dbReference type="PROSITE-ProRule" id="PRU01240"/>
    </source>
</evidence>
<accession>A0A0T9Q8Z2</accession>
<gene>
    <name evidence="6" type="ORF">ERS008529_02783</name>
    <name evidence="7" type="ORF">ERS137968_00298</name>
</gene>
<dbReference type="STRING" id="1288385.ERS137968_00298"/>
<feature type="active site" description="Charge relay system" evidence="4">
    <location>
        <position position="495"/>
    </location>
</feature>
<comment type="similarity">
    <text evidence="4">Belongs to the peptidase S8 family.</text>
</comment>
<reference evidence="9" key="2">
    <citation type="submission" date="2015-03" db="EMBL/GenBank/DDBJ databases">
        <authorList>
            <consortium name="Pathogen Informatics"/>
        </authorList>
    </citation>
    <scope>NUCLEOTIDE SEQUENCE [LARGE SCALE GENOMIC DNA]</scope>
    <source>
        <strain evidence="9">A125KOH2</strain>
    </source>
</reference>
<dbReference type="Pfam" id="PF00082">
    <property type="entry name" value="Peptidase_S8"/>
    <property type="match status" value="1"/>
</dbReference>
<dbReference type="RefSeq" id="WP_049613757.1">
    <property type="nucleotide sequence ID" value="NZ_CAWMMU010000001.1"/>
</dbReference>
<evidence type="ECO:0000256" key="3">
    <source>
        <dbReference type="ARBA" id="ARBA00022825"/>
    </source>
</evidence>
<dbReference type="InterPro" id="IPR015500">
    <property type="entry name" value="Peptidase_S8_subtilisin-rel"/>
</dbReference>
<evidence type="ECO:0000313" key="9">
    <source>
        <dbReference type="Proteomes" id="UP000045840"/>
    </source>
</evidence>